<comment type="caution">
    <text evidence="4">The sequence shown here is derived from an EMBL/GenBank/DDBJ whole genome shotgun (WGS) entry which is preliminary data.</text>
</comment>
<dbReference type="Gene3D" id="3.40.190.10">
    <property type="entry name" value="Periplasmic binding protein-like II"/>
    <property type="match status" value="2"/>
</dbReference>
<dbReference type="GO" id="GO:0042918">
    <property type="term" value="P:alkanesulfonate transmembrane transport"/>
    <property type="evidence" value="ECO:0007669"/>
    <property type="project" value="TreeGrafter"/>
</dbReference>
<comment type="subcellular location">
    <subcellularLocation>
        <location evidence="1">Periplasm</location>
    </subcellularLocation>
</comment>
<proteinExistence type="inferred from homology"/>
<dbReference type="EMBL" id="BMJQ01000027">
    <property type="protein sequence ID" value="GGF48052.1"/>
    <property type="molecule type" value="Genomic_DNA"/>
</dbReference>
<dbReference type="Pfam" id="PF13379">
    <property type="entry name" value="NMT1_2"/>
    <property type="match status" value="1"/>
</dbReference>
<dbReference type="AlphaFoldDB" id="A0A8J2YZY4"/>
<keyword evidence="5" id="KW-1185">Reference proteome</keyword>
<protein>
    <submittedName>
        <fullName evidence="4">ABC transporter substrate-binding protein</fullName>
    </submittedName>
</protein>
<comment type="similarity">
    <text evidence="2">Belongs to the bacterial solute-binding protein SsuA/TauA family.</text>
</comment>
<dbReference type="Proteomes" id="UP000646365">
    <property type="component" value="Unassembled WGS sequence"/>
</dbReference>
<reference evidence="4" key="1">
    <citation type="journal article" date="2014" name="Int. J. Syst. Evol. Microbiol.">
        <title>Complete genome sequence of Corynebacterium casei LMG S-19264T (=DSM 44701T), isolated from a smear-ripened cheese.</title>
        <authorList>
            <consortium name="US DOE Joint Genome Institute (JGI-PGF)"/>
            <person name="Walter F."/>
            <person name="Albersmeier A."/>
            <person name="Kalinowski J."/>
            <person name="Ruckert C."/>
        </authorList>
    </citation>
    <scope>NUCLEOTIDE SEQUENCE</scope>
    <source>
        <strain evidence="4">CGMCC 1.15725</strain>
    </source>
</reference>
<accession>A0A8J2YZY4</accession>
<evidence type="ECO:0000313" key="5">
    <source>
        <dbReference type="Proteomes" id="UP000646365"/>
    </source>
</evidence>
<dbReference type="SUPFAM" id="SSF53850">
    <property type="entry name" value="Periplasmic binding protein-like II"/>
    <property type="match status" value="1"/>
</dbReference>
<evidence type="ECO:0000256" key="3">
    <source>
        <dbReference type="ARBA" id="ARBA00022729"/>
    </source>
</evidence>
<evidence type="ECO:0000313" key="4">
    <source>
        <dbReference type="EMBL" id="GGF48052.1"/>
    </source>
</evidence>
<sequence>MLALLLSALATTARGADKVTLMVGGIEKIIYLPAALGEQLGAFQEQDLDVEIRSEPVGIEAEDELLAGAVDGVVGFYDHAVDLQARGKFIESIVLFGLTPGEAELIPTRLVGEIRSPADFKGRTLGVTGLGSSTDFLTQYLAVKHGVPLRDISLLPVGAGDTFIAAMLDGRIDAGMTTEPTVSRLLKTGGAQILVDMRTPEATREALGGIYPSACLYVQSSWVRHHRDVAQRLVNAFVKTLRFIDTHNAAEIADRMPSEYFAGDKLSYIQALAEGKARFTPSGKMPGDGPPTVLAVLSGFSQNVRGKTIDLSKTYTNEFVNAAK</sequence>
<keyword evidence="3" id="KW-0732">Signal</keyword>
<name>A0A8J2YZY4_9PROT</name>
<evidence type="ECO:0000256" key="2">
    <source>
        <dbReference type="ARBA" id="ARBA00010742"/>
    </source>
</evidence>
<dbReference type="PANTHER" id="PTHR30024">
    <property type="entry name" value="ALIPHATIC SULFONATES-BINDING PROTEIN-RELATED"/>
    <property type="match status" value="1"/>
</dbReference>
<organism evidence="4 5">
    <name type="scientific">Aliidongia dinghuensis</name>
    <dbReference type="NCBI Taxonomy" id="1867774"/>
    <lineage>
        <taxon>Bacteria</taxon>
        <taxon>Pseudomonadati</taxon>
        <taxon>Pseudomonadota</taxon>
        <taxon>Alphaproteobacteria</taxon>
        <taxon>Rhodospirillales</taxon>
        <taxon>Dongiaceae</taxon>
        <taxon>Aliidongia</taxon>
    </lineage>
</organism>
<reference evidence="4" key="2">
    <citation type="submission" date="2020-09" db="EMBL/GenBank/DDBJ databases">
        <authorList>
            <person name="Sun Q."/>
            <person name="Zhou Y."/>
        </authorList>
    </citation>
    <scope>NUCLEOTIDE SEQUENCE</scope>
    <source>
        <strain evidence="4">CGMCC 1.15725</strain>
    </source>
</reference>
<evidence type="ECO:0000256" key="1">
    <source>
        <dbReference type="ARBA" id="ARBA00004418"/>
    </source>
</evidence>
<gene>
    <name evidence="4" type="ORF">GCM10011611_63080</name>
</gene>
<dbReference type="PANTHER" id="PTHR30024:SF47">
    <property type="entry name" value="TAURINE-BINDING PERIPLASMIC PROTEIN"/>
    <property type="match status" value="1"/>
</dbReference>
<dbReference type="GO" id="GO:0042597">
    <property type="term" value="C:periplasmic space"/>
    <property type="evidence" value="ECO:0007669"/>
    <property type="project" value="UniProtKB-SubCell"/>
</dbReference>